<dbReference type="EMBL" id="BRXU01000066">
    <property type="protein sequence ID" value="GLC62557.1"/>
    <property type="molecule type" value="Genomic_DNA"/>
</dbReference>
<feature type="transmembrane region" description="Helical" evidence="1">
    <location>
        <begin position="125"/>
        <end position="143"/>
    </location>
</feature>
<keyword evidence="4" id="KW-1185">Reference proteome</keyword>
<accession>A0A9W6C2Y5</accession>
<feature type="transmembrane region" description="Helical" evidence="1">
    <location>
        <begin position="229"/>
        <end position="253"/>
    </location>
</feature>
<feature type="domain" description="Heparan-alpha-glucosaminide N-acetyltransferase catalytic" evidence="2">
    <location>
        <begin position="25"/>
        <end position="230"/>
    </location>
</feature>
<comment type="caution">
    <text evidence="3">The sequence shown here is derived from an EMBL/GenBank/DDBJ whole genome shotgun (WGS) entry which is preliminary data.</text>
</comment>
<feature type="transmembrane region" description="Helical" evidence="1">
    <location>
        <begin position="204"/>
        <end position="222"/>
    </location>
</feature>
<feature type="transmembrane region" description="Helical" evidence="1">
    <location>
        <begin position="26"/>
        <end position="46"/>
    </location>
</feature>
<name>A0A9W6C2Y5_9CHLO</name>
<gene>
    <name evidence="3" type="primary">PLESTB003687</name>
    <name evidence="3" type="ORF">PLESTB_001912700</name>
</gene>
<dbReference type="Pfam" id="PF07786">
    <property type="entry name" value="HGSNAT_cat"/>
    <property type="match status" value="1"/>
</dbReference>
<dbReference type="Proteomes" id="UP001165080">
    <property type="component" value="Unassembled WGS sequence"/>
</dbReference>
<protein>
    <recommendedName>
        <fullName evidence="2">Heparan-alpha-glucosaminide N-acetyltransferase catalytic domain-containing protein</fullName>
    </recommendedName>
</protein>
<keyword evidence="1" id="KW-0812">Transmembrane</keyword>
<dbReference type="InterPro" id="IPR012429">
    <property type="entry name" value="HGSNAT_cat"/>
</dbReference>
<feature type="transmembrane region" description="Helical" evidence="1">
    <location>
        <begin position="58"/>
        <end position="81"/>
    </location>
</feature>
<feature type="transmembrane region" description="Helical" evidence="1">
    <location>
        <begin position="358"/>
        <end position="376"/>
    </location>
</feature>
<feature type="transmembrane region" description="Helical" evidence="1">
    <location>
        <begin position="101"/>
        <end position="119"/>
    </location>
</feature>
<evidence type="ECO:0000313" key="3">
    <source>
        <dbReference type="EMBL" id="GLC62557.1"/>
    </source>
</evidence>
<proteinExistence type="predicted"/>
<evidence type="ECO:0000259" key="2">
    <source>
        <dbReference type="Pfam" id="PF07786"/>
    </source>
</evidence>
<feature type="transmembrane region" description="Helical" evidence="1">
    <location>
        <begin position="150"/>
        <end position="169"/>
    </location>
</feature>
<feature type="transmembrane region" description="Helical" evidence="1">
    <location>
        <begin position="326"/>
        <end position="346"/>
    </location>
</feature>
<dbReference type="AlphaFoldDB" id="A0A9W6C2Y5"/>
<organism evidence="3 4">
    <name type="scientific">Pleodorina starrii</name>
    <dbReference type="NCBI Taxonomy" id="330485"/>
    <lineage>
        <taxon>Eukaryota</taxon>
        <taxon>Viridiplantae</taxon>
        <taxon>Chlorophyta</taxon>
        <taxon>core chlorophytes</taxon>
        <taxon>Chlorophyceae</taxon>
        <taxon>CS clade</taxon>
        <taxon>Chlamydomonadales</taxon>
        <taxon>Volvocaceae</taxon>
        <taxon>Pleodorina</taxon>
    </lineage>
</organism>
<feature type="transmembrane region" description="Helical" evidence="1">
    <location>
        <begin position="300"/>
        <end position="319"/>
    </location>
</feature>
<keyword evidence="1" id="KW-0472">Membrane</keyword>
<evidence type="ECO:0000256" key="1">
    <source>
        <dbReference type="SAM" id="Phobius"/>
    </source>
</evidence>
<keyword evidence="1" id="KW-1133">Transmembrane helix</keyword>
<evidence type="ECO:0000313" key="4">
    <source>
        <dbReference type="Proteomes" id="UP001165080"/>
    </source>
</evidence>
<reference evidence="3 4" key="1">
    <citation type="journal article" date="2023" name="Commun. Biol.">
        <title>Reorganization of the ancestral sex-determining regions during the evolution of trioecy in Pleodorina starrii.</title>
        <authorList>
            <person name="Takahashi K."/>
            <person name="Suzuki S."/>
            <person name="Kawai-Toyooka H."/>
            <person name="Yamamoto K."/>
            <person name="Hamaji T."/>
            <person name="Ootsuki R."/>
            <person name="Yamaguchi H."/>
            <person name="Kawachi M."/>
            <person name="Higashiyama T."/>
            <person name="Nozaki H."/>
        </authorList>
    </citation>
    <scope>NUCLEOTIDE SEQUENCE [LARGE SCALE GENOMIC DNA]</scope>
    <source>
        <strain evidence="3 4">NIES-4479</strain>
    </source>
</reference>
<sequence length="413" mass="44536">MSAMSRAERTDSGRLDDALIRPTRRLVGIDAARGLALVGLMAIHILPSWNEETGEASFTWRIFSGDSAALFALLAGVGLALTSGGSHPHEGKAMTADRIGLAIRAVLIAAVGLWIGTLMPEDAPADNILIYYGVFFLLAIPFLHAGPKVLFISAAVFGLVSPLLMQGLLNELPAWSNYNPTLTTVLTEPGATASQLLLTGTYPALPYMTYLLVGMGLGRLNLRKQEVQIRLLVIGVGIAIFAQATSYFLLYAFGGYQRLLDASSFGEEELAEVLIWGPDSLPTSTVWWLAIATPHTNTPLAIAASLGVSLAVLGAFLLIARKAEAWLLPLAAMGVMTLTLYTAHLVGLSFELHYDQPYLWFLIHVTLAALFAVAWYRALGQGPLERVVSLSAVPVTKLRSSWWRARPAVVFKP</sequence>